<accession>A0ABR1SF64</accession>
<gene>
    <name evidence="5" type="ORF">PG991_002366</name>
</gene>
<evidence type="ECO:0000256" key="1">
    <source>
        <dbReference type="ARBA" id="ARBA00009347"/>
    </source>
</evidence>
<feature type="domain" description="Acyl-CoA dehydrogenase/oxidase C-terminal" evidence="4">
    <location>
        <begin position="320"/>
        <end position="503"/>
    </location>
</feature>
<organism evidence="5 6">
    <name type="scientific">Apiospora marii</name>
    <dbReference type="NCBI Taxonomy" id="335849"/>
    <lineage>
        <taxon>Eukaryota</taxon>
        <taxon>Fungi</taxon>
        <taxon>Dikarya</taxon>
        <taxon>Ascomycota</taxon>
        <taxon>Pezizomycotina</taxon>
        <taxon>Sordariomycetes</taxon>
        <taxon>Xylariomycetidae</taxon>
        <taxon>Amphisphaeriales</taxon>
        <taxon>Apiosporaceae</taxon>
        <taxon>Apiospora</taxon>
    </lineage>
</organism>
<protein>
    <recommendedName>
        <fullName evidence="4">Acyl-CoA dehydrogenase/oxidase C-terminal domain-containing protein</fullName>
    </recommendedName>
</protein>
<dbReference type="PANTHER" id="PTHR42707">
    <property type="entry name" value="ACYL-COA DEHYDROGENASE"/>
    <property type="match status" value="1"/>
</dbReference>
<keyword evidence="2" id="KW-0285">Flavoprotein</keyword>
<comment type="caution">
    <text evidence="5">The sequence shown here is derived from an EMBL/GenBank/DDBJ whole genome shotgun (WGS) entry which is preliminary data.</text>
</comment>
<dbReference type="Gene3D" id="1.20.140.10">
    <property type="entry name" value="Butyryl-CoA Dehydrogenase, subunit A, domain 3"/>
    <property type="match status" value="1"/>
</dbReference>
<sequence>MEASSADRGFFQTLPVLRNQIQDDPTCERVLSFFLPQKILEQVSSEIEQLGEEVLQPHIFDCITDAEKNLPYIRGGGKNAFGQPVSSELVVSEGWKTLQSLGFVKGFSAQGYEDGLGQYTRVVQYMRCLLWESSSAMTSCPIAMQDGAARLLQLQLAGDRLSPVERKVFQNALDHLNSRDPKRGWTSGQWMTERTGGSDVSRTETIATYSPIPEGASLCDPAEGIPLGPWSISGFKWFASAADSNMTILLAKTPKGLSAFYAPLRRFNPTLLKNASGDKGTTELNGVIISRLKNKMGTKPLPSAELVLNGTRGWLIGEEGRGIQTISTILTITRVRTTIGAMGYLGRGLAIVRAFTKDREVGAGRGARVRLSDNALHLQALSNMTVEYHGMMLLTFYSSYVMGLEEHAGQDQAPPPAAAARIAPQKESVIPLLRVLTPVLKAYCTKQCIPLLYACMESMGGVGYLENSETEYLNIARLFRDACVLNIWEGTTDVLSTDLIRALQHPQHGKASMAALDTLINQAAGGEDKIISRWRALKQTVEATVHADLLSQARDVLWSIAEILQAGLFCVEAEVYPDQRTQEMCRRYLSKKFLKEKSGVPETRDARAVLRINQEIVFGSQAWSLPGILSSKM</sequence>
<dbReference type="EMBL" id="JAQQWI010000006">
    <property type="protein sequence ID" value="KAK8032968.1"/>
    <property type="molecule type" value="Genomic_DNA"/>
</dbReference>
<evidence type="ECO:0000256" key="2">
    <source>
        <dbReference type="ARBA" id="ARBA00022630"/>
    </source>
</evidence>
<keyword evidence="6" id="KW-1185">Reference proteome</keyword>
<dbReference type="Proteomes" id="UP001396898">
    <property type="component" value="Unassembled WGS sequence"/>
</dbReference>
<dbReference type="Gene3D" id="2.40.110.20">
    <property type="match status" value="1"/>
</dbReference>
<reference evidence="5 6" key="1">
    <citation type="submission" date="2023-01" db="EMBL/GenBank/DDBJ databases">
        <title>Analysis of 21 Apiospora genomes using comparative genomics revels a genus with tremendous synthesis potential of carbohydrate active enzymes and secondary metabolites.</title>
        <authorList>
            <person name="Sorensen T."/>
        </authorList>
    </citation>
    <scope>NUCLEOTIDE SEQUENCE [LARGE SCALE GENOMIC DNA]</scope>
    <source>
        <strain evidence="5 6">CBS 20057</strain>
    </source>
</reference>
<evidence type="ECO:0000256" key="3">
    <source>
        <dbReference type="ARBA" id="ARBA00022827"/>
    </source>
</evidence>
<evidence type="ECO:0000259" key="4">
    <source>
        <dbReference type="Pfam" id="PF00441"/>
    </source>
</evidence>
<evidence type="ECO:0000313" key="6">
    <source>
        <dbReference type="Proteomes" id="UP001396898"/>
    </source>
</evidence>
<evidence type="ECO:0000313" key="5">
    <source>
        <dbReference type="EMBL" id="KAK8032968.1"/>
    </source>
</evidence>
<dbReference type="InterPro" id="IPR009100">
    <property type="entry name" value="AcylCoA_DH/oxidase_NM_dom_sf"/>
</dbReference>
<dbReference type="SUPFAM" id="SSF47203">
    <property type="entry name" value="Acyl-CoA dehydrogenase C-terminal domain-like"/>
    <property type="match status" value="1"/>
</dbReference>
<dbReference type="InterPro" id="IPR009075">
    <property type="entry name" value="AcylCo_DH/oxidase_C"/>
</dbReference>
<dbReference type="InterPro" id="IPR052904">
    <property type="entry name" value="Acyl-CoA_dehydrogenase-like"/>
</dbReference>
<dbReference type="InterPro" id="IPR036250">
    <property type="entry name" value="AcylCo_DH-like_C"/>
</dbReference>
<keyword evidence="3" id="KW-0274">FAD</keyword>
<proteinExistence type="inferred from homology"/>
<dbReference type="Pfam" id="PF00441">
    <property type="entry name" value="Acyl-CoA_dh_1"/>
    <property type="match status" value="1"/>
</dbReference>
<comment type="similarity">
    <text evidence="1">Belongs to the acyl-CoA dehydrogenase family.</text>
</comment>
<dbReference type="PANTHER" id="PTHR42707:SF2">
    <property type="entry name" value="ACD11 DEHYDROGENASE"/>
    <property type="match status" value="1"/>
</dbReference>
<name>A0ABR1SF64_9PEZI</name>
<dbReference type="SUPFAM" id="SSF56645">
    <property type="entry name" value="Acyl-CoA dehydrogenase NM domain-like"/>
    <property type="match status" value="1"/>
</dbReference>